<feature type="compositionally biased region" description="Basic and acidic residues" evidence="1">
    <location>
        <begin position="24"/>
        <end position="37"/>
    </location>
</feature>
<gene>
    <name evidence="2" type="ORF">B0T22DRAFT_498365</name>
</gene>
<dbReference type="Proteomes" id="UP001270362">
    <property type="component" value="Unassembled WGS sequence"/>
</dbReference>
<name>A0AAE0X9I9_9PEZI</name>
<dbReference type="PANTHER" id="PTHR28079:SF1">
    <property type="entry name" value="RNA POLYMERASE I-SPECIFIC TRANSCRIPTION INITIATION FACTOR RRN5"/>
    <property type="match status" value="1"/>
</dbReference>
<dbReference type="PANTHER" id="PTHR28079">
    <property type="entry name" value="RNA POLYMERASE I-SPECIFIC TRANSCRIPTION INITIATION FACTOR RRN5"/>
    <property type="match status" value="1"/>
</dbReference>
<dbReference type="GO" id="GO:0006361">
    <property type="term" value="P:transcription initiation at RNA polymerase I promoter"/>
    <property type="evidence" value="ECO:0007669"/>
    <property type="project" value="TreeGrafter"/>
</dbReference>
<dbReference type="GO" id="GO:0042790">
    <property type="term" value="P:nucleolar large rRNA transcription by RNA polymerase I"/>
    <property type="evidence" value="ECO:0007669"/>
    <property type="project" value="InterPro"/>
</dbReference>
<sequence length="618" mass="69519">MDPHSRSNGHDEVGRKRKGSLAEIQKRASQRESTSDVDHDEQQDDEPLAQDEEEEEDEEEERGSPVNHHGTPSSSQWSPRKRTLSSPSPEERPFKRVREAINSEYLDLLNADIQDAAARLVPHGGRLLSSSQIGLTVWTDAEKQMLFETLSRLGGDGNAAEIAARIRTKGELEVAQYLSLLQDSLKERKQEGLELEPIVPADLPAAVELSQACCHALEQAADGISLWQEADEEMTEKKLWGADSWLITPANCRMVEEAPPPILESIKLFRARSWLTLSDRIFMNASFQEYNWRSVAAEEPAIRATALEDFYSLAVSITRRLVAAVIYVSESRIRARRKVFPGTGNRVWKQDVETAVLSLGFKPNSDEFWVKCPRRLRLDVFDDSDGNEEEQEPMSYDEVERALGEEDEIASVSSETPSIDEGVEPSHGKRPHPNPSAYPKDNDDEEQENEDTKTSQTGSSEPPTDHETDIDNEDIKLEADELTVFSAVDYPATTHARRALQAQIRAARRHEAYADAIDARASYLEEKRLWDLLHRNPPHELPRVKDPGEPPRKPAQTVEDVYLKADTDGRTGGDRHLDGAGAASNWELEAQVQVDAARETRERRELREGLLGLEMDDE</sequence>
<feature type="region of interest" description="Disordered" evidence="1">
    <location>
        <begin position="406"/>
        <end position="470"/>
    </location>
</feature>
<dbReference type="InterPro" id="IPR039601">
    <property type="entry name" value="Rrn5"/>
</dbReference>
<dbReference type="EMBL" id="JAULSO010000002">
    <property type="protein sequence ID" value="KAK3688169.1"/>
    <property type="molecule type" value="Genomic_DNA"/>
</dbReference>
<reference evidence="2" key="2">
    <citation type="submission" date="2023-06" db="EMBL/GenBank/DDBJ databases">
        <authorList>
            <consortium name="Lawrence Berkeley National Laboratory"/>
            <person name="Haridas S."/>
            <person name="Hensen N."/>
            <person name="Bonometti L."/>
            <person name="Westerberg I."/>
            <person name="Brannstrom I.O."/>
            <person name="Guillou S."/>
            <person name="Cros-Aarteil S."/>
            <person name="Calhoun S."/>
            <person name="Kuo A."/>
            <person name="Mondo S."/>
            <person name="Pangilinan J."/>
            <person name="Riley R."/>
            <person name="Labutti K."/>
            <person name="Andreopoulos B."/>
            <person name="Lipzen A."/>
            <person name="Chen C."/>
            <person name="Yanf M."/>
            <person name="Daum C."/>
            <person name="Ng V."/>
            <person name="Clum A."/>
            <person name="Steindorff A."/>
            <person name="Ohm R."/>
            <person name="Martin F."/>
            <person name="Silar P."/>
            <person name="Natvig D."/>
            <person name="Lalanne C."/>
            <person name="Gautier V."/>
            <person name="Ament-Velasquez S.L."/>
            <person name="Kruys A."/>
            <person name="Hutchinson M.I."/>
            <person name="Powell A.J."/>
            <person name="Barry K."/>
            <person name="Miller A.N."/>
            <person name="Grigoriev I.V."/>
            <person name="Debuchy R."/>
            <person name="Gladieux P."/>
            <person name="Thoren M.H."/>
            <person name="Johannesson H."/>
        </authorList>
    </citation>
    <scope>NUCLEOTIDE SEQUENCE</scope>
    <source>
        <strain evidence="2">CBS 314.62</strain>
    </source>
</reference>
<feature type="region of interest" description="Disordered" evidence="1">
    <location>
        <begin position="1"/>
        <end position="95"/>
    </location>
</feature>
<organism evidence="2 3">
    <name type="scientific">Podospora appendiculata</name>
    <dbReference type="NCBI Taxonomy" id="314037"/>
    <lineage>
        <taxon>Eukaryota</taxon>
        <taxon>Fungi</taxon>
        <taxon>Dikarya</taxon>
        <taxon>Ascomycota</taxon>
        <taxon>Pezizomycotina</taxon>
        <taxon>Sordariomycetes</taxon>
        <taxon>Sordariomycetidae</taxon>
        <taxon>Sordariales</taxon>
        <taxon>Podosporaceae</taxon>
        <taxon>Podospora</taxon>
    </lineage>
</organism>
<protein>
    <recommendedName>
        <fullName evidence="4">Myb-like domain-containing protein</fullName>
    </recommendedName>
</protein>
<dbReference type="AlphaFoldDB" id="A0AAE0X9I9"/>
<evidence type="ECO:0000313" key="2">
    <source>
        <dbReference type="EMBL" id="KAK3688169.1"/>
    </source>
</evidence>
<evidence type="ECO:0000256" key="1">
    <source>
        <dbReference type="SAM" id="MobiDB-lite"/>
    </source>
</evidence>
<dbReference type="GO" id="GO:0000500">
    <property type="term" value="C:RNA polymerase I upstream activating factor complex"/>
    <property type="evidence" value="ECO:0007669"/>
    <property type="project" value="InterPro"/>
</dbReference>
<accession>A0AAE0X9I9</accession>
<keyword evidence="3" id="KW-1185">Reference proteome</keyword>
<reference evidence="2" key="1">
    <citation type="journal article" date="2023" name="Mol. Phylogenet. Evol.">
        <title>Genome-scale phylogeny and comparative genomics of the fungal order Sordariales.</title>
        <authorList>
            <person name="Hensen N."/>
            <person name="Bonometti L."/>
            <person name="Westerberg I."/>
            <person name="Brannstrom I.O."/>
            <person name="Guillou S."/>
            <person name="Cros-Aarteil S."/>
            <person name="Calhoun S."/>
            <person name="Haridas S."/>
            <person name="Kuo A."/>
            <person name="Mondo S."/>
            <person name="Pangilinan J."/>
            <person name="Riley R."/>
            <person name="LaButti K."/>
            <person name="Andreopoulos B."/>
            <person name="Lipzen A."/>
            <person name="Chen C."/>
            <person name="Yan M."/>
            <person name="Daum C."/>
            <person name="Ng V."/>
            <person name="Clum A."/>
            <person name="Steindorff A."/>
            <person name="Ohm R.A."/>
            <person name="Martin F."/>
            <person name="Silar P."/>
            <person name="Natvig D.O."/>
            <person name="Lalanne C."/>
            <person name="Gautier V."/>
            <person name="Ament-Velasquez S.L."/>
            <person name="Kruys A."/>
            <person name="Hutchinson M.I."/>
            <person name="Powell A.J."/>
            <person name="Barry K."/>
            <person name="Miller A.N."/>
            <person name="Grigoriev I.V."/>
            <person name="Debuchy R."/>
            <person name="Gladieux P."/>
            <person name="Hiltunen Thoren M."/>
            <person name="Johannesson H."/>
        </authorList>
    </citation>
    <scope>NUCLEOTIDE SEQUENCE</scope>
    <source>
        <strain evidence="2">CBS 314.62</strain>
    </source>
</reference>
<dbReference type="GO" id="GO:0000182">
    <property type="term" value="F:rDNA binding"/>
    <property type="evidence" value="ECO:0007669"/>
    <property type="project" value="TreeGrafter"/>
</dbReference>
<comment type="caution">
    <text evidence="2">The sequence shown here is derived from an EMBL/GenBank/DDBJ whole genome shotgun (WGS) entry which is preliminary data.</text>
</comment>
<feature type="compositionally biased region" description="Basic and acidic residues" evidence="1">
    <location>
        <begin position="1"/>
        <end position="14"/>
    </location>
</feature>
<evidence type="ECO:0008006" key="4">
    <source>
        <dbReference type="Google" id="ProtNLM"/>
    </source>
</evidence>
<feature type="compositionally biased region" description="Polar residues" evidence="1">
    <location>
        <begin position="70"/>
        <end position="88"/>
    </location>
</feature>
<feature type="compositionally biased region" description="Acidic residues" evidence="1">
    <location>
        <begin position="38"/>
        <end position="61"/>
    </location>
</feature>
<dbReference type="GO" id="GO:0001181">
    <property type="term" value="F:RNA polymerase I general transcription initiation factor activity"/>
    <property type="evidence" value="ECO:0007669"/>
    <property type="project" value="TreeGrafter"/>
</dbReference>
<evidence type="ECO:0000313" key="3">
    <source>
        <dbReference type="Proteomes" id="UP001270362"/>
    </source>
</evidence>
<proteinExistence type="predicted"/>